<evidence type="ECO:0000313" key="3">
    <source>
        <dbReference type="EMBL" id="CAL1545478.1"/>
    </source>
</evidence>
<dbReference type="PRINTS" id="PR00180">
    <property type="entry name" value="CRETINALDHBP"/>
</dbReference>
<dbReference type="SUPFAM" id="SSF46938">
    <property type="entry name" value="CRAL/TRIO N-terminal domain"/>
    <property type="match status" value="1"/>
</dbReference>
<evidence type="ECO:0000313" key="4">
    <source>
        <dbReference type="Proteomes" id="UP001497497"/>
    </source>
</evidence>
<dbReference type="Proteomes" id="UP001497497">
    <property type="component" value="Unassembled WGS sequence"/>
</dbReference>
<dbReference type="InterPro" id="IPR009038">
    <property type="entry name" value="GOLD_dom"/>
</dbReference>
<dbReference type="Gene3D" id="3.40.525.10">
    <property type="entry name" value="CRAL-TRIO lipid binding domain"/>
    <property type="match status" value="1"/>
</dbReference>
<dbReference type="PROSITE" id="PS50866">
    <property type="entry name" value="GOLD"/>
    <property type="match status" value="1"/>
</dbReference>
<comment type="caution">
    <text evidence="3">The sequence shown here is derived from an EMBL/GenBank/DDBJ whole genome shotgun (WGS) entry which is preliminary data.</text>
</comment>
<keyword evidence="4" id="KW-1185">Reference proteome</keyword>
<dbReference type="GO" id="GO:0005737">
    <property type="term" value="C:cytoplasm"/>
    <property type="evidence" value="ECO:0007669"/>
    <property type="project" value="TreeGrafter"/>
</dbReference>
<name>A0AAV2IL59_LYMST</name>
<evidence type="ECO:0000259" key="2">
    <source>
        <dbReference type="PROSITE" id="PS50866"/>
    </source>
</evidence>
<evidence type="ECO:0000259" key="1">
    <source>
        <dbReference type="PROSITE" id="PS50191"/>
    </source>
</evidence>
<sequence>MDQSETTAKEQEALKEFKDRVSDLLTSQDDYSLSKWLKARNYDVSKAEAMFRTSMAYREKMKVDSLLTDYKPPVVLKKYMSGGTCGHDKEGSPVRIELFGQMDMKGLMYSARKADMEKVKLKQCEGHLKDWEEMSKKLNRRVDGLVVIFDMDDVSSKMLWRPGLQMYMNLVRVLEDNYPEMLKKMFVINAPRIFPLLYKICRPLISQDTKNKIHVLGSDYSSTLLKYIDAEELPAFLGGKKTDPDGNPRCETLICQGGPVPEEYYLNDTESSEHMETATVARGDKLAIDVVVAKPGSVLRWEFKTDGYDIGFGIFRNEGTQQAPVVPVERVNSHMVPEDGSYPCDVAGTYTVTFDNSFSWARDKAIQYVLEVIQPIDKTDETEIKNMLDNIGTWEGIRSGGSDVDQLTTKM</sequence>
<dbReference type="Pfam" id="PF00650">
    <property type="entry name" value="CRAL_TRIO"/>
    <property type="match status" value="1"/>
</dbReference>
<reference evidence="3 4" key="1">
    <citation type="submission" date="2024-04" db="EMBL/GenBank/DDBJ databases">
        <authorList>
            <consortium name="Genoscope - CEA"/>
            <person name="William W."/>
        </authorList>
    </citation>
    <scope>NUCLEOTIDE SEQUENCE [LARGE SCALE GENOMIC DNA]</scope>
</reference>
<dbReference type="InterPro" id="IPR036273">
    <property type="entry name" value="CRAL/TRIO_N_dom_sf"/>
</dbReference>
<accession>A0AAV2IL59</accession>
<evidence type="ECO:0008006" key="5">
    <source>
        <dbReference type="Google" id="ProtNLM"/>
    </source>
</evidence>
<dbReference type="PANTHER" id="PTHR23324:SF83">
    <property type="entry name" value="SEC14-LIKE PROTEIN 2"/>
    <property type="match status" value="1"/>
</dbReference>
<dbReference type="PANTHER" id="PTHR23324">
    <property type="entry name" value="SEC14 RELATED PROTEIN"/>
    <property type="match status" value="1"/>
</dbReference>
<dbReference type="AlphaFoldDB" id="A0AAV2IL59"/>
<dbReference type="SUPFAM" id="SSF101576">
    <property type="entry name" value="Supernatant protein factor (SPF), C-terminal domain"/>
    <property type="match status" value="1"/>
</dbReference>
<dbReference type="InterPro" id="IPR036598">
    <property type="entry name" value="GOLD_dom_sf"/>
</dbReference>
<dbReference type="Gene3D" id="2.60.120.680">
    <property type="entry name" value="GOLD domain"/>
    <property type="match status" value="1"/>
</dbReference>
<protein>
    <recommendedName>
        <fullName evidence="5">Retinal-binding protein</fullName>
    </recommendedName>
</protein>
<dbReference type="InterPro" id="IPR036865">
    <property type="entry name" value="CRAL-TRIO_dom_sf"/>
</dbReference>
<dbReference type="SUPFAM" id="SSF52087">
    <property type="entry name" value="CRAL/TRIO domain"/>
    <property type="match status" value="1"/>
</dbReference>
<organism evidence="3 4">
    <name type="scientific">Lymnaea stagnalis</name>
    <name type="common">Great pond snail</name>
    <name type="synonym">Helix stagnalis</name>
    <dbReference type="NCBI Taxonomy" id="6523"/>
    <lineage>
        <taxon>Eukaryota</taxon>
        <taxon>Metazoa</taxon>
        <taxon>Spiralia</taxon>
        <taxon>Lophotrochozoa</taxon>
        <taxon>Mollusca</taxon>
        <taxon>Gastropoda</taxon>
        <taxon>Heterobranchia</taxon>
        <taxon>Euthyneura</taxon>
        <taxon>Panpulmonata</taxon>
        <taxon>Hygrophila</taxon>
        <taxon>Lymnaeoidea</taxon>
        <taxon>Lymnaeidae</taxon>
        <taxon>Lymnaea</taxon>
    </lineage>
</organism>
<dbReference type="PROSITE" id="PS50191">
    <property type="entry name" value="CRAL_TRIO"/>
    <property type="match status" value="1"/>
</dbReference>
<dbReference type="CDD" id="cd00170">
    <property type="entry name" value="SEC14"/>
    <property type="match status" value="1"/>
</dbReference>
<proteinExistence type="predicted"/>
<dbReference type="EMBL" id="CAXITT010000712">
    <property type="protein sequence ID" value="CAL1545478.1"/>
    <property type="molecule type" value="Genomic_DNA"/>
</dbReference>
<gene>
    <name evidence="3" type="ORF">GSLYS_00018961001</name>
</gene>
<feature type="domain" description="CRAL-TRIO" evidence="1">
    <location>
        <begin position="72"/>
        <end position="245"/>
    </location>
</feature>
<dbReference type="InterPro" id="IPR001251">
    <property type="entry name" value="CRAL-TRIO_dom"/>
</dbReference>
<feature type="domain" description="GOLD" evidence="2">
    <location>
        <begin position="262"/>
        <end position="372"/>
    </location>
</feature>
<dbReference type="SMART" id="SM00516">
    <property type="entry name" value="SEC14"/>
    <property type="match status" value="1"/>
</dbReference>
<dbReference type="InterPro" id="IPR051064">
    <property type="entry name" value="SEC14/CRAL-TRIO_domain"/>
</dbReference>